<dbReference type="Pfam" id="PF01243">
    <property type="entry name" value="PNPOx_N"/>
    <property type="match status" value="1"/>
</dbReference>
<dbReference type="NCBIfam" id="NF005232">
    <property type="entry name" value="PRK06733.1"/>
    <property type="match status" value="1"/>
</dbReference>
<sequence>MANQVEHLLNDTQYELLQEETFMLLSTYSQENQSPMVNAISWVYAKDKHSLLFAVDNRSVIVRNINTSPNVVLTLIDAESTYSIKGKARILTERIGEIPLKLAKIEVDIEEVRDVMFYGAKISKGPDYDKTYDKQAAAKLDRQVMSALQK</sequence>
<dbReference type="InterPro" id="IPR012349">
    <property type="entry name" value="Split_barrel_FMN-bd"/>
</dbReference>
<organism evidence="2 3">
    <name type="scientific">Thalassobacillus cyri</name>
    <dbReference type="NCBI Taxonomy" id="571932"/>
    <lineage>
        <taxon>Bacteria</taxon>
        <taxon>Bacillati</taxon>
        <taxon>Bacillota</taxon>
        <taxon>Bacilli</taxon>
        <taxon>Bacillales</taxon>
        <taxon>Bacillaceae</taxon>
        <taxon>Thalassobacillus</taxon>
    </lineage>
</organism>
<proteinExistence type="predicted"/>
<accession>A0A1H4GPN7</accession>
<dbReference type="AlphaFoldDB" id="A0A1H4GPN7"/>
<evidence type="ECO:0000259" key="1">
    <source>
        <dbReference type="Pfam" id="PF01243"/>
    </source>
</evidence>
<dbReference type="Gene3D" id="2.30.110.10">
    <property type="entry name" value="Electron Transport, Fmn-binding Protein, Chain A"/>
    <property type="match status" value="1"/>
</dbReference>
<dbReference type="SUPFAM" id="SSF50475">
    <property type="entry name" value="FMN-binding split barrel"/>
    <property type="match status" value="1"/>
</dbReference>
<dbReference type="InterPro" id="IPR011576">
    <property type="entry name" value="Pyridox_Oxase_N"/>
</dbReference>
<keyword evidence="3" id="KW-1185">Reference proteome</keyword>
<dbReference type="STRING" id="571932.SAMN05421743_11779"/>
<gene>
    <name evidence="2" type="ORF">SAMN05421743_11779</name>
</gene>
<evidence type="ECO:0000313" key="3">
    <source>
        <dbReference type="Proteomes" id="UP000198584"/>
    </source>
</evidence>
<name>A0A1H4GPN7_9BACI</name>
<dbReference type="RefSeq" id="WP_093046203.1">
    <property type="nucleotide sequence ID" value="NZ_FNQR01000017.1"/>
</dbReference>
<evidence type="ECO:0000313" key="2">
    <source>
        <dbReference type="EMBL" id="SEB11543.1"/>
    </source>
</evidence>
<feature type="domain" description="Pyridoxamine 5'-phosphate oxidase N-terminal" evidence="1">
    <location>
        <begin position="13"/>
        <end position="94"/>
    </location>
</feature>
<reference evidence="2 3" key="1">
    <citation type="submission" date="2016-10" db="EMBL/GenBank/DDBJ databases">
        <authorList>
            <person name="de Groot N.N."/>
        </authorList>
    </citation>
    <scope>NUCLEOTIDE SEQUENCE [LARGE SCALE GENOMIC DNA]</scope>
    <source>
        <strain evidence="2 3">CCM7597</strain>
    </source>
</reference>
<dbReference type="OrthoDB" id="2381603at2"/>
<protein>
    <submittedName>
        <fullName evidence="2">Pyridoxamine 5'-phosphate oxidase</fullName>
    </submittedName>
</protein>
<dbReference type="EMBL" id="FNQR01000017">
    <property type="protein sequence ID" value="SEB11543.1"/>
    <property type="molecule type" value="Genomic_DNA"/>
</dbReference>
<dbReference type="Proteomes" id="UP000198584">
    <property type="component" value="Unassembled WGS sequence"/>
</dbReference>